<evidence type="ECO:0000259" key="3">
    <source>
        <dbReference type="PROSITE" id="PS50127"/>
    </source>
</evidence>
<keyword evidence="1" id="KW-0833">Ubl conjugation pathway</keyword>
<dbReference type="FunFam" id="3.10.110.10:FF:000026">
    <property type="entry name" value="Ubiquitin-conjugating enzyme E2 variant"/>
    <property type="match status" value="1"/>
</dbReference>
<dbReference type="EMBL" id="RIBY02000902">
    <property type="protein sequence ID" value="KAH9835516.1"/>
    <property type="molecule type" value="Genomic_DNA"/>
</dbReference>
<dbReference type="OrthoDB" id="6508832at2759"/>
<dbReference type="SMART" id="SM00212">
    <property type="entry name" value="UBCc"/>
    <property type="match status" value="1"/>
</dbReference>
<dbReference type="Proteomes" id="UP001138500">
    <property type="component" value="Unassembled WGS sequence"/>
</dbReference>
<evidence type="ECO:0000256" key="1">
    <source>
        <dbReference type="ARBA" id="ARBA00022786"/>
    </source>
</evidence>
<feature type="domain" description="UBC core" evidence="3">
    <location>
        <begin position="5"/>
        <end position="178"/>
    </location>
</feature>
<gene>
    <name evidence="4" type="ORF">Tdes44962_MAKER08508</name>
</gene>
<dbReference type="InterPro" id="IPR000608">
    <property type="entry name" value="UBC"/>
</dbReference>
<dbReference type="AlphaFoldDB" id="A0A9W7W4D0"/>
<feature type="compositionally biased region" description="Acidic residues" evidence="2">
    <location>
        <begin position="234"/>
        <end position="245"/>
    </location>
</feature>
<sequence length="245" mass="26760">MAKVPRNFRLLEELEKGEKGLGAEACSYGLDEGDDLSLTNWNGTILGPPHSVHENRIYSLRIHCGPEYPDSPPQVTFISKVNLPCVNQSNGNVNLPDHDRLSHSSLTPPPPQVDLTKLPSLSTWKRDFTMETILIELRRYMARPPTRNSRSRPRARISRIVGAQTNGNLSYGGDGAADFPRVTETVREVDGSEDSSGDGDGDTGSGELEELQSVLAGISTNRPALSPARTPADDIYDIPEEPEEG</sequence>
<dbReference type="InterPro" id="IPR016135">
    <property type="entry name" value="UBQ-conjugating_enzyme/RWD"/>
</dbReference>
<dbReference type="PANTHER" id="PTHR24068">
    <property type="entry name" value="UBIQUITIN-CONJUGATING ENZYME E2"/>
    <property type="match status" value="1"/>
</dbReference>
<dbReference type="Pfam" id="PF00179">
    <property type="entry name" value="UQ_con"/>
    <property type="match status" value="1"/>
</dbReference>
<comment type="caution">
    <text evidence="4">The sequence shown here is derived from an EMBL/GenBank/DDBJ whole genome shotgun (WGS) entry which is preliminary data.</text>
</comment>
<dbReference type="Gene3D" id="3.10.110.10">
    <property type="entry name" value="Ubiquitin Conjugating Enzyme"/>
    <property type="match status" value="1"/>
</dbReference>
<feature type="region of interest" description="Disordered" evidence="2">
    <location>
        <begin position="144"/>
        <end position="245"/>
    </location>
</feature>
<name>A0A9W7W4D0_9PEZI</name>
<evidence type="ECO:0000313" key="5">
    <source>
        <dbReference type="Proteomes" id="UP001138500"/>
    </source>
</evidence>
<dbReference type="CDD" id="cd23807">
    <property type="entry name" value="UEV_UBE2V"/>
    <property type="match status" value="1"/>
</dbReference>
<reference evidence="4 5" key="2">
    <citation type="journal article" date="2021" name="Curr. Genet.">
        <title>Genetic response to nitrogen starvation in the aggressive Eucalyptus foliar pathogen Teratosphaeria destructans.</title>
        <authorList>
            <person name="Havenga M."/>
            <person name="Wingfield B.D."/>
            <person name="Wingfield M.J."/>
            <person name="Dreyer L.L."/>
            <person name="Roets F."/>
            <person name="Aylward J."/>
        </authorList>
    </citation>
    <scope>NUCLEOTIDE SEQUENCE [LARGE SCALE GENOMIC DNA]</scope>
    <source>
        <strain evidence="4">CMW44962</strain>
    </source>
</reference>
<feature type="compositionally biased region" description="Acidic residues" evidence="2">
    <location>
        <begin position="191"/>
        <end position="201"/>
    </location>
</feature>
<protein>
    <submittedName>
        <fullName evidence="4">Ubiquitin-conjugating enzyme variant MMS2</fullName>
    </submittedName>
</protein>
<proteinExistence type="predicted"/>
<evidence type="ECO:0000313" key="4">
    <source>
        <dbReference type="EMBL" id="KAH9835516.1"/>
    </source>
</evidence>
<accession>A0A9W7W4D0</accession>
<dbReference type="SUPFAM" id="SSF54495">
    <property type="entry name" value="UBC-like"/>
    <property type="match status" value="1"/>
</dbReference>
<evidence type="ECO:0000256" key="2">
    <source>
        <dbReference type="SAM" id="MobiDB-lite"/>
    </source>
</evidence>
<keyword evidence="5" id="KW-1185">Reference proteome</keyword>
<dbReference type="GO" id="GO:0006301">
    <property type="term" value="P:DNA damage tolerance"/>
    <property type="evidence" value="ECO:0007669"/>
    <property type="project" value="UniProtKB-ARBA"/>
</dbReference>
<reference evidence="4 5" key="1">
    <citation type="journal article" date="2018" name="IMA Fungus">
        <title>IMA Genome-F 10: Nine draft genome sequences of Claviceps purpurea s.lat., including C. arundinis, C. humidiphila, and C. cf. spartinae, pseudomolecules for the pitch canker pathogen Fusarium circinatum, draft genome of Davidsoniella eucalypti, Grosmannia galeiformis, Quambalaria eucalypti, and Teratosphaeria destructans.</title>
        <authorList>
            <person name="Wingfield B.D."/>
            <person name="Liu M."/>
            <person name="Nguyen H.D."/>
            <person name="Lane F.A."/>
            <person name="Morgan S.W."/>
            <person name="De Vos L."/>
            <person name="Wilken P.M."/>
            <person name="Duong T.A."/>
            <person name="Aylward J."/>
            <person name="Coetzee M.P."/>
            <person name="Dadej K."/>
            <person name="De Beer Z.W."/>
            <person name="Findlay W."/>
            <person name="Havenga M."/>
            <person name="Kolarik M."/>
            <person name="Menzies J.G."/>
            <person name="Naidoo K."/>
            <person name="Pochopski O."/>
            <person name="Shoukouhi P."/>
            <person name="Santana Q.C."/>
            <person name="Seifert K.A."/>
            <person name="Soal N."/>
            <person name="Steenkamp E.T."/>
            <person name="Tatham C.T."/>
            <person name="van der Nest M.A."/>
            <person name="Wingfield M.J."/>
        </authorList>
    </citation>
    <scope>NUCLEOTIDE SEQUENCE [LARGE SCALE GENOMIC DNA]</scope>
    <source>
        <strain evidence="4">CMW44962</strain>
    </source>
</reference>
<dbReference type="PROSITE" id="PS50127">
    <property type="entry name" value="UBC_2"/>
    <property type="match status" value="1"/>
</dbReference>
<organism evidence="4 5">
    <name type="scientific">Teratosphaeria destructans</name>
    <dbReference type="NCBI Taxonomy" id="418781"/>
    <lineage>
        <taxon>Eukaryota</taxon>
        <taxon>Fungi</taxon>
        <taxon>Dikarya</taxon>
        <taxon>Ascomycota</taxon>
        <taxon>Pezizomycotina</taxon>
        <taxon>Dothideomycetes</taxon>
        <taxon>Dothideomycetidae</taxon>
        <taxon>Mycosphaerellales</taxon>
        <taxon>Teratosphaeriaceae</taxon>
        <taxon>Teratosphaeria</taxon>
    </lineage>
</organism>